<keyword evidence="4 6" id="KW-1015">Disulfide bond</keyword>
<dbReference type="OrthoDB" id="283575at2759"/>
<feature type="domain" description="EGF-like" evidence="9">
    <location>
        <begin position="426"/>
        <end position="462"/>
    </location>
</feature>
<feature type="disulfide bond" evidence="6">
    <location>
        <begin position="372"/>
        <end position="381"/>
    </location>
</feature>
<dbReference type="InterPro" id="IPR009030">
    <property type="entry name" value="Growth_fac_rcpt_cys_sf"/>
</dbReference>
<evidence type="ECO:0000313" key="11">
    <source>
        <dbReference type="Proteomes" id="UP000494040"/>
    </source>
</evidence>
<evidence type="ECO:0000256" key="2">
    <source>
        <dbReference type="ARBA" id="ARBA00022729"/>
    </source>
</evidence>
<reference evidence="10" key="1">
    <citation type="submission" date="2022-01" db="UniProtKB">
        <authorList>
            <consortium name="EnsemblMetazoa"/>
        </authorList>
    </citation>
    <scope>IDENTIFICATION</scope>
</reference>
<keyword evidence="1 6" id="KW-0245">EGF-like domain</keyword>
<dbReference type="PROSITE" id="PS01186">
    <property type="entry name" value="EGF_2"/>
    <property type="match status" value="7"/>
</dbReference>
<feature type="domain" description="EGF-like" evidence="9">
    <location>
        <begin position="185"/>
        <end position="224"/>
    </location>
</feature>
<feature type="transmembrane region" description="Helical" evidence="7">
    <location>
        <begin position="507"/>
        <end position="528"/>
    </location>
</feature>
<comment type="caution">
    <text evidence="6">Lacks conserved residue(s) required for the propagation of feature annotation.</text>
</comment>
<dbReference type="InterPro" id="IPR001881">
    <property type="entry name" value="EGF-like_Ca-bd_dom"/>
</dbReference>
<evidence type="ECO:0000256" key="4">
    <source>
        <dbReference type="ARBA" id="ARBA00023157"/>
    </source>
</evidence>
<feature type="disulfide bond" evidence="6">
    <location>
        <begin position="214"/>
        <end position="223"/>
    </location>
</feature>
<evidence type="ECO:0000256" key="6">
    <source>
        <dbReference type="PROSITE-ProRule" id="PRU00076"/>
    </source>
</evidence>
<evidence type="ECO:0000256" key="3">
    <source>
        <dbReference type="ARBA" id="ARBA00022737"/>
    </source>
</evidence>
<name>A0A8I6SSF2_CIMLE</name>
<dbReference type="AlphaFoldDB" id="A0A8I6SSF2"/>
<dbReference type="FunFam" id="2.10.25.10:FF:000095">
    <property type="entry name" value="Notch, isoform B"/>
    <property type="match status" value="1"/>
</dbReference>
<keyword evidence="11" id="KW-1185">Reference proteome</keyword>
<proteinExistence type="predicted"/>
<feature type="domain" description="EGF-like" evidence="9">
    <location>
        <begin position="309"/>
        <end position="344"/>
    </location>
</feature>
<dbReference type="PANTHER" id="PTHR12916">
    <property type="entry name" value="CYTOCHROME C OXIDASE POLYPEPTIDE VIC-2"/>
    <property type="match status" value="1"/>
</dbReference>
<dbReference type="OMA" id="PPHHWLQ"/>
<keyword evidence="7" id="KW-0472">Membrane</keyword>
<dbReference type="InterPro" id="IPR000742">
    <property type="entry name" value="EGF"/>
</dbReference>
<keyword evidence="7" id="KW-0812">Transmembrane</keyword>
<dbReference type="Gene3D" id="2.10.25.10">
    <property type="entry name" value="Laminin"/>
    <property type="match status" value="6"/>
</dbReference>
<evidence type="ECO:0000259" key="9">
    <source>
        <dbReference type="PROSITE" id="PS50026"/>
    </source>
</evidence>
<dbReference type="FunFam" id="2.10.25.10:FF:000122">
    <property type="entry name" value="Protein crumbs homolog 2"/>
    <property type="match status" value="1"/>
</dbReference>
<feature type="domain" description="EGF-like" evidence="9">
    <location>
        <begin position="268"/>
        <end position="307"/>
    </location>
</feature>
<dbReference type="SUPFAM" id="SSF57196">
    <property type="entry name" value="EGF/Laminin"/>
    <property type="match status" value="4"/>
</dbReference>
<dbReference type="PROSITE" id="PS00010">
    <property type="entry name" value="ASX_HYDROXYL"/>
    <property type="match status" value="2"/>
</dbReference>
<dbReference type="InterPro" id="IPR000152">
    <property type="entry name" value="EGF-type_Asp/Asn_hydroxyl_site"/>
</dbReference>
<dbReference type="EnsemblMetazoa" id="XM_024225637.1">
    <property type="protein sequence ID" value="XP_024081405.1"/>
    <property type="gene ID" value="LOC106668579"/>
</dbReference>
<dbReference type="SUPFAM" id="SSF57184">
    <property type="entry name" value="Growth factor receptor domain"/>
    <property type="match status" value="1"/>
</dbReference>
<dbReference type="FunFam" id="2.10.25.10:FF:000230">
    <property type="entry name" value="Delta-like protein"/>
    <property type="match status" value="1"/>
</dbReference>
<dbReference type="Pfam" id="PF00008">
    <property type="entry name" value="EGF"/>
    <property type="match status" value="6"/>
</dbReference>
<feature type="disulfide bond" evidence="6">
    <location>
        <begin position="297"/>
        <end position="306"/>
    </location>
</feature>
<dbReference type="GeneID" id="106668579"/>
<feature type="domain" description="EGF-like" evidence="9">
    <location>
        <begin position="225"/>
        <end position="266"/>
    </location>
</feature>
<dbReference type="PANTHER" id="PTHR12916:SF4">
    <property type="entry name" value="UNINFLATABLE, ISOFORM C"/>
    <property type="match status" value="1"/>
</dbReference>
<feature type="disulfide bond" evidence="6">
    <location>
        <begin position="313"/>
        <end position="323"/>
    </location>
</feature>
<dbReference type="GO" id="GO:0000902">
    <property type="term" value="P:cell morphogenesis"/>
    <property type="evidence" value="ECO:0007669"/>
    <property type="project" value="UniProtKB-ARBA"/>
</dbReference>
<dbReference type="GO" id="GO:0005509">
    <property type="term" value="F:calcium ion binding"/>
    <property type="evidence" value="ECO:0007669"/>
    <property type="project" value="InterPro"/>
</dbReference>
<feature type="domain" description="EGF-like" evidence="9">
    <location>
        <begin position="386"/>
        <end position="423"/>
    </location>
</feature>
<dbReference type="PROSITE" id="PS01187">
    <property type="entry name" value="EGF_CA"/>
    <property type="match status" value="1"/>
</dbReference>
<keyword evidence="7" id="KW-1133">Transmembrane helix</keyword>
<keyword evidence="2 8" id="KW-0732">Signal</keyword>
<feature type="disulfide bond" evidence="6">
    <location>
        <begin position="195"/>
        <end position="212"/>
    </location>
</feature>
<dbReference type="FunFam" id="2.10.25.10:FF:000066">
    <property type="entry name" value="FAT atypical cadherin 4"/>
    <property type="match status" value="1"/>
</dbReference>
<feature type="disulfide bond" evidence="6">
    <location>
        <begin position="256"/>
        <end position="265"/>
    </location>
</feature>
<dbReference type="PROSITE" id="PS50026">
    <property type="entry name" value="EGF_3"/>
    <property type="match status" value="7"/>
</dbReference>
<accession>A0A8I6SSF2</accession>
<protein>
    <recommendedName>
        <fullName evidence="9">EGF-like domain-containing protein</fullName>
    </recommendedName>
</protein>
<keyword evidence="3" id="KW-0677">Repeat</keyword>
<feature type="disulfide bond" evidence="6">
    <location>
        <begin position="413"/>
        <end position="422"/>
    </location>
</feature>
<evidence type="ECO:0000256" key="1">
    <source>
        <dbReference type="ARBA" id="ARBA00022536"/>
    </source>
</evidence>
<sequence>MLLLVALTVFSCAAGNDALTGHVRPCTSYLGLQNVVLWRSNQTHDLHMTIGDNSGNCTDVGTCGQDTIVESSIDIQSGDILQVYLNITDDKENGTSSVPPATTPSATTVSPAPTVAPVRVFSVSRPGPTTCDTSDGVPLDVVYMAIDGSNLLTFYEKDLTEGINMLLIVSGSWGGRCAKIKVTVKSNNCGDSENCSKKGACYTNSSMEDYECQCCHGYIGPHCEEWDSCFRNPCKNNGICVDISQGHEGNTFQCLCPFGFTGKFCQDTTDPCQSSPCQHGGSCRQSNETAHQYKCTCSPGFTGTLCQTPLDICGSYPCHNGICVNEHDGFRCFCRPGFTGNQCEEEYNECESSPCKNGGTCIDRVNAFSCTCPPGYTGNRCQYRVVKNLCEPNPCSHHHYCINKPNNTYSCECPKGYTGANCLIPTRAACSANPCRNGGTCWSSVDSFYCACRPGFTGKICNEEVIMEAIPSASDTIEIDGSDPVMDLETPLDMSRVPLHLDHLHNVYVAAGTLACAILIVIVTVIICHCRMHETYKHCCFKTSPLIPCHITRLDTVLKKNGIERDKEPLAKSRPFPALDSSDMYYALDFSDSQSSPLIQ</sequence>
<evidence type="ECO:0000256" key="8">
    <source>
        <dbReference type="SAM" id="SignalP"/>
    </source>
</evidence>
<dbReference type="InterPro" id="IPR018097">
    <property type="entry name" value="EGF_Ca-bd_CS"/>
</dbReference>
<feature type="domain" description="EGF-like" evidence="9">
    <location>
        <begin position="346"/>
        <end position="382"/>
    </location>
</feature>
<dbReference type="SMART" id="SM00179">
    <property type="entry name" value="EGF_CA"/>
    <property type="match status" value="6"/>
</dbReference>
<evidence type="ECO:0000313" key="10">
    <source>
        <dbReference type="EnsemblMetazoa" id="XP_024081405.1"/>
    </source>
</evidence>
<dbReference type="GO" id="GO:0042063">
    <property type="term" value="P:gliogenesis"/>
    <property type="evidence" value="ECO:0007669"/>
    <property type="project" value="UniProtKB-ARBA"/>
</dbReference>
<dbReference type="KEGG" id="clec:106668579"/>
<dbReference type="RefSeq" id="XP_024081405.1">
    <property type="nucleotide sequence ID" value="XM_024225637.1"/>
</dbReference>
<evidence type="ECO:0000256" key="5">
    <source>
        <dbReference type="ARBA" id="ARBA00023180"/>
    </source>
</evidence>
<dbReference type="PROSITE" id="PS00022">
    <property type="entry name" value="EGF_1"/>
    <property type="match status" value="7"/>
</dbReference>
<feature type="chain" id="PRO_5035279631" description="EGF-like domain-containing protein" evidence="8">
    <location>
        <begin position="19"/>
        <end position="600"/>
    </location>
</feature>
<evidence type="ECO:0000256" key="7">
    <source>
        <dbReference type="SAM" id="Phobius"/>
    </source>
</evidence>
<dbReference type="GO" id="GO:0048666">
    <property type="term" value="P:neuron development"/>
    <property type="evidence" value="ECO:0007669"/>
    <property type="project" value="UniProtKB-ARBA"/>
</dbReference>
<feature type="signal peptide" evidence="8">
    <location>
        <begin position="1"/>
        <end position="18"/>
    </location>
</feature>
<dbReference type="SMART" id="SM00181">
    <property type="entry name" value="EGF"/>
    <property type="match status" value="7"/>
</dbReference>
<organism evidence="10 11">
    <name type="scientific">Cimex lectularius</name>
    <name type="common">Bed bug</name>
    <name type="synonym">Acanthia lectularia</name>
    <dbReference type="NCBI Taxonomy" id="79782"/>
    <lineage>
        <taxon>Eukaryota</taxon>
        <taxon>Metazoa</taxon>
        <taxon>Ecdysozoa</taxon>
        <taxon>Arthropoda</taxon>
        <taxon>Hexapoda</taxon>
        <taxon>Insecta</taxon>
        <taxon>Pterygota</taxon>
        <taxon>Neoptera</taxon>
        <taxon>Paraneoptera</taxon>
        <taxon>Hemiptera</taxon>
        <taxon>Heteroptera</taxon>
        <taxon>Panheteroptera</taxon>
        <taxon>Cimicomorpha</taxon>
        <taxon>Cimicidae</taxon>
        <taxon>Cimex</taxon>
    </lineage>
</organism>
<feature type="disulfide bond" evidence="6">
    <location>
        <begin position="452"/>
        <end position="461"/>
    </location>
</feature>
<dbReference type="GO" id="GO:0005886">
    <property type="term" value="C:plasma membrane"/>
    <property type="evidence" value="ECO:0007669"/>
    <property type="project" value="UniProtKB-ARBA"/>
</dbReference>
<dbReference type="Proteomes" id="UP000494040">
    <property type="component" value="Unassembled WGS sequence"/>
</dbReference>
<keyword evidence="5" id="KW-0325">Glycoprotein</keyword>
<feature type="disulfide bond" evidence="6">
    <location>
        <begin position="334"/>
        <end position="343"/>
    </location>
</feature>
<dbReference type="GO" id="GO:0048732">
    <property type="term" value="P:gland development"/>
    <property type="evidence" value="ECO:0007669"/>
    <property type="project" value="UniProtKB-ARBA"/>
</dbReference>
<dbReference type="CDD" id="cd00054">
    <property type="entry name" value="EGF_CA"/>
    <property type="match status" value="6"/>
</dbReference>